<proteinExistence type="inferred from homology"/>
<feature type="domain" description="Mur ligase C-terminal" evidence="10">
    <location>
        <begin position="357"/>
        <end position="483"/>
    </location>
</feature>
<dbReference type="NCBIfam" id="TIGR01085">
    <property type="entry name" value="murE"/>
    <property type="match status" value="1"/>
</dbReference>
<feature type="modified residue" description="N6-carboxylysine" evidence="7">
    <location>
        <position position="226"/>
    </location>
</feature>
<feature type="binding site" evidence="7">
    <location>
        <position position="194"/>
    </location>
    <ligand>
        <name>UDP-N-acetyl-alpha-D-muramoyl-L-alanyl-D-glutamate</name>
        <dbReference type="ChEBI" id="CHEBI:83900"/>
    </ligand>
</feature>
<gene>
    <name evidence="7" type="primary">murE</name>
    <name evidence="12" type="ORF">F0R74_01020</name>
</gene>
<feature type="binding site" evidence="7">
    <location>
        <begin position="119"/>
        <end position="125"/>
    </location>
    <ligand>
        <name>ATP</name>
        <dbReference type="ChEBI" id="CHEBI:30616"/>
    </ligand>
</feature>
<dbReference type="PANTHER" id="PTHR23135:SF4">
    <property type="entry name" value="UDP-N-ACETYLMURAMOYL-L-ALANYL-D-GLUTAMATE--2,6-DIAMINOPIMELATE LIGASE MURE HOMOLOG, CHLOROPLASTIC"/>
    <property type="match status" value="1"/>
</dbReference>
<evidence type="ECO:0000256" key="3">
    <source>
        <dbReference type="ARBA" id="ARBA00022960"/>
    </source>
</evidence>
<reference evidence="12 13" key="1">
    <citation type="submission" date="2019-09" db="EMBL/GenBank/DDBJ databases">
        <title>Complete genome sequence of Francisella marina E103-15.</title>
        <authorList>
            <person name="Tekedar H.C."/>
            <person name="Griffin M.J."/>
            <person name="Waldbieser G.C."/>
            <person name="Soto E."/>
        </authorList>
    </citation>
    <scope>NUCLEOTIDE SEQUENCE [LARGE SCALE GENOMIC DNA]</scope>
    <source>
        <strain evidence="12 13">E103-15</strain>
    </source>
</reference>
<dbReference type="SUPFAM" id="SSF53623">
    <property type="entry name" value="MurD-like peptide ligases, catalytic domain"/>
    <property type="match status" value="1"/>
</dbReference>
<keyword evidence="7" id="KW-0460">Magnesium</keyword>
<evidence type="ECO:0000256" key="5">
    <source>
        <dbReference type="ARBA" id="ARBA00023306"/>
    </source>
</evidence>
<dbReference type="InterPro" id="IPR000713">
    <property type="entry name" value="Mur_ligase_N"/>
</dbReference>
<evidence type="ECO:0000313" key="12">
    <source>
        <dbReference type="EMBL" id="QEO56488.1"/>
    </source>
</evidence>
<dbReference type="InterPro" id="IPR035911">
    <property type="entry name" value="MurE/MurF_N"/>
</dbReference>
<comment type="PTM">
    <text evidence="7">Carboxylation is probably crucial for Mg(2+) binding and, consequently, for the gamma-phosphate positioning of ATP.</text>
</comment>
<keyword evidence="7 12" id="KW-0436">Ligase</keyword>
<keyword evidence="13" id="KW-1185">Reference proteome</keyword>
<name>A0ABX5ZE17_9GAMM</name>
<comment type="cofactor">
    <cofactor evidence="7">
        <name>Mg(2+)</name>
        <dbReference type="ChEBI" id="CHEBI:18420"/>
    </cofactor>
</comment>
<keyword evidence="7" id="KW-0963">Cytoplasm</keyword>
<dbReference type="RefSeq" id="WP_149367948.1">
    <property type="nucleotide sequence ID" value="NZ_CP043550.1"/>
</dbReference>
<dbReference type="Pfam" id="PF01225">
    <property type="entry name" value="Mur_ligase"/>
    <property type="match status" value="1"/>
</dbReference>
<dbReference type="NCBIfam" id="NF001126">
    <property type="entry name" value="PRK00139.1-4"/>
    <property type="match status" value="1"/>
</dbReference>
<protein>
    <recommendedName>
        <fullName evidence="7">UDP-N-acetylmuramyl-tripeptide synthetase</fullName>
        <ecNumber evidence="7">6.3.2.-</ecNumber>
    </recommendedName>
    <alternativeName>
        <fullName evidence="7">UDP-MurNAc-tripeptide synthetase</fullName>
    </alternativeName>
</protein>
<dbReference type="SUPFAM" id="SSF53244">
    <property type="entry name" value="MurD-like peptide ligases, peptide-binding domain"/>
    <property type="match status" value="1"/>
</dbReference>
<comment type="function">
    <text evidence="7">Catalyzes the addition of an amino acid to the nucleotide precursor UDP-N-acetylmuramoyl-L-alanyl-D-glutamate (UMAG) in the biosynthesis of bacterial cell-wall peptidoglycan.</text>
</comment>
<dbReference type="GO" id="GO:0008765">
    <property type="term" value="F:UDP-N-acetylmuramoylalanyl-D-glutamate-2,6-diaminopimelate ligase activity"/>
    <property type="evidence" value="ECO:0007669"/>
    <property type="project" value="UniProtKB-EC"/>
</dbReference>
<keyword evidence="6 7" id="KW-0961">Cell wall biogenesis/degradation</keyword>
<comment type="pathway">
    <text evidence="7 8">Cell wall biogenesis; peptidoglycan biosynthesis.</text>
</comment>
<feature type="domain" description="Mur ligase central" evidence="11">
    <location>
        <begin position="117"/>
        <end position="335"/>
    </location>
</feature>
<feature type="binding site" evidence="7">
    <location>
        <position position="30"/>
    </location>
    <ligand>
        <name>UDP-N-acetyl-alpha-D-muramoyl-L-alanyl-D-glutamate</name>
        <dbReference type="ChEBI" id="CHEBI:83900"/>
    </ligand>
</feature>
<dbReference type="InterPro" id="IPR004101">
    <property type="entry name" value="Mur_ligase_C"/>
</dbReference>
<dbReference type="EMBL" id="CP043550">
    <property type="protein sequence ID" value="QEO56488.1"/>
    <property type="molecule type" value="Genomic_DNA"/>
</dbReference>
<evidence type="ECO:0000256" key="2">
    <source>
        <dbReference type="ARBA" id="ARBA00022618"/>
    </source>
</evidence>
<evidence type="ECO:0000259" key="9">
    <source>
        <dbReference type="Pfam" id="PF01225"/>
    </source>
</evidence>
<dbReference type="InterPro" id="IPR005761">
    <property type="entry name" value="UDP-N-AcMur-Glu-dNH2Pim_ligase"/>
</dbReference>
<comment type="similarity">
    <text evidence="1 7">Belongs to the MurCDEF family. MurE subfamily.</text>
</comment>
<evidence type="ECO:0000313" key="13">
    <source>
        <dbReference type="Proteomes" id="UP000322509"/>
    </source>
</evidence>
<keyword evidence="7" id="KW-0067">ATP-binding</keyword>
<dbReference type="Pfam" id="PF02875">
    <property type="entry name" value="Mur_ligase_C"/>
    <property type="match status" value="1"/>
</dbReference>
<dbReference type="EC" id="6.3.2.-" evidence="7"/>
<keyword evidence="5 7" id="KW-0131">Cell cycle</keyword>
<organism evidence="12 13">
    <name type="scientific">Francisella marina</name>
    <dbReference type="NCBI Taxonomy" id="2249302"/>
    <lineage>
        <taxon>Bacteria</taxon>
        <taxon>Pseudomonadati</taxon>
        <taxon>Pseudomonadota</taxon>
        <taxon>Gammaproteobacteria</taxon>
        <taxon>Thiotrichales</taxon>
        <taxon>Francisellaceae</taxon>
        <taxon>Francisella</taxon>
    </lineage>
</organism>
<keyword evidence="4 7" id="KW-0573">Peptidoglycan synthesis</keyword>
<evidence type="ECO:0000256" key="7">
    <source>
        <dbReference type="HAMAP-Rule" id="MF_00208"/>
    </source>
</evidence>
<comment type="subcellular location">
    <subcellularLocation>
        <location evidence="7 8">Cytoplasm</location>
    </subcellularLocation>
</comment>
<dbReference type="InterPro" id="IPR036615">
    <property type="entry name" value="Mur_ligase_C_dom_sf"/>
</dbReference>
<feature type="binding site" evidence="7">
    <location>
        <position position="192"/>
    </location>
    <ligand>
        <name>UDP-N-acetyl-alpha-D-muramoyl-L-alanyl-D-glutamate</name>
        <dbReference type="ChEBI" id="CHEBI:83900"/>
    </ligand>
</feature>
<dbReference type="SUPFAM" id="SSF63418">
    <property type="entry name" value="MurE/MurF N-terminal domain"/>
    <property type="match status" value="1"/>
</dbReference>
<keyword evidence="3 7" id="KW-0133">Cell shape</keyword>
<keyword evidence="7" id="KW-0547">Nucleotide-binding</keyword>
<dbReference type="Proteomes" id="UP000322509">
    <property type="component" value="Chromosome"/>
</dbReference>
<evidence type="ECO:0000256" key="6">
    <source>
        <dbReference type="ARBA" id="ARBA00023316"/>
    </source>
</evidence>
<dbReference type="Gene3D" id="3.40.1190.10">
    <property type="entry name" value="Mur-like, catalytic domain"/>
    <property type="match status" value="1"/>
</dbReference>
<dbReference type="Pfam" id="PF08245">
    <property type="entry name" value="Mur_ligase_M"/>
    <property type="match status" value="1"/>
</dbReference>
<dbReference type="Gene3D" id="3.40.1390.10">
    <property type="entry name" value="MurE/MurF, N-terminal domain"/>
    <property type="match status" value="1"/>
</dbReference>
<feature type="domain" description="Mur ligase N-terminal catalytic" evidence="9">
    <location>
        <begin position="22"/>
        <end position="88"/>
    </location>
</feature>
<evidence type="ECO:0000259" key="10">
    <source>
        <dbReference type="Pfam" id="PF02875"/>
    </source>
</evidence>
<evidence type="ECO:0000256" key="8">
    <source>
        <dbReference type="RuleBase" id="RU004135"/>
    </source>
</evidence>
<dbReference type="PANTHER" id="PTHR23135">
    <property type="entry name" value="MUR LIGASE FAMILY MEMBER"/>
    <property type="match status" value="1"/>
</dbReference>
<dbReference type="Gene3D" id="3.90.190.20">
    <property type="entry name" value="Mur ligase, C-terminal domain"/>
    <property type="match status" value="1"/>
</dbReference>
<evidence type="ECO:0000256" key="4">
    <source>
        <dbReference type="ARBA" id="ARBA00022984"/>
    </source>
</evidence>
<evidence type="ECO:0000259" key="11">
    <source>
        <dbReference type="Pfam" id="PF08245"/>
    </source>
</evidence>
<feature type="binding site" evidence="7">
    <location>
        <position position="186"/>
    </location>
    <ligand>
        <name>UDP-N-acetyl-alpha-D-muramoyl-L-alanyl-D-glutamate</name>
        <dbReference type="ChEBI" id="CHEBI:83900"/>
    </ligand>
</feature>
<sequence length="513" mass="57986">MKSINQILKFLDIQTLSQNNFEIESLSLDSRKCDAKSAFIALKGLSNDGNKYIDSVLAKGTKLILSDKLPRQSSIATSSIAEGELPNIFYVENLKDKLSALVKWFYDYKKPQNIIGITGTNGKTSISSYIAQLQKLIGQKSLLLGTNGNGIYPDLQESTHTTLDILSLYQTISYYKNYQNLVMEVSSHSLDQKRTEGLDFDIAVFSNLSHDHLDYHKTMDNYFEAKAKLFQFKSLKKAVINIDDEYGLKLWGNTNKSSFRQAPTTESIDTNLKYSIEIITVSLKSKKADIYIESKSIENMQTSFDLYISQKYMGTYQTSLVGEFNLMNLGLSLAALDDSSTREQLLENISKLKPVKGRMEVIALANDAKIIIDYAHTPDALEKALQTLVNYHPNNLWCIFGCGGNRDTTKRPLMAQIAEEYANKIVVTEDNNRFENIESIFDDIKKGFSHPDKHTFIDSREEAIKYTIENSKANDVILLAGKGHECYLDKNGIKEYFDEREVIAKYKSTTPST</sequence>
<feature type="binding site" evidence="7">
    <location>
        <position position="28"/>
    </location>
    <ligand>
        <name>UDP-N-acetyl-alpha-D-muramoyl-L-alanyl-D-glutamate</name>
        <dbReference type="ChEBI" id="CHEBI:83900"/>
    </ligand>
</feature>
<dbReference type="HAMAP" id="MF_00208">
    <property type="entry name" value="MurE"/>
    <property type="match status" value="1"/>
</dbReference>
<accession>A0ABX5ZE17</accession>
<evidence type="ECO:0000256" key="1">
    <source>
        <dbReference type="ARBA" id="ARBA00005898"/>
    </source>
</evidence>
<feature type="binding site" evidence="7">
    <location>
        <begin position="161"/>
        <end position="162"/>
    </location>
    <ligand>
        <name>UDP-N-acetyl-alpha-D-muramoyl-L-alanyl-D-glutamate</name>
        <dbReference type="ChEBI" id="CHEBI:83900"/>
    </ligand>
</feature>
<dbReference type="InterPro" id="IPR013221">
    <property type="entry name" value="Mur_ligase_cen"/>
</dbReference>
<keyword evidence="2 7" id="KW-0132">Cell division</keyword>
<dbReference type="InterPro" id="IPR036565">
    <property type="entry name" value="Mur-like_cat_sf"/>
</dbReference>
<comment type="caution">
    <text evidence="7">Lacks conserved residue(s) required for the propagation of feature annotation.</text>
</comment>